<dbReference type="PANTHER" id="PTHR38451:SF1">
    <property type="entry name" value="TRNA (ADENINE(22)-N(1))-METHYLTRANSFERASE"/>
    <property type="match status" value="1"/>
</dbReference>
<dbReference type="Gene3D" id="1.10.287.1890">
    <property type="match status" value="1"/>
</dbReference>
<dbReference type="AlphaFoldDB" id="A0A511ARF4"/>
<dbReference type="EMBL" id="BJUY01000002">
    <property type="protein sequence ID" value="GEK90666.1"/>
    <property type="molecule type" value="Genomic_DNA"/>
</dbReference>
<dbReference type="InterPro" id="IPR029063">
    <property type="entry name" value="SAM-dependent_MTases_sf"/>
</dbReference>
<dbReference type="OrthoDB" id="5881184at2"/>
<protein>
    <submittedName>
        <fullName evidence="1">tRNA (Adenine(22)-N(1))-methyltransferase</fullName>
    </submittedName>
</protein>
<dbReference type="GO" id="GO:0160105">
    <property type="term" value="F:tRNA (adenine(22)-N1)-methyltransferase activity"/>
    <property type="evidence" value="ECO:0007669"/>
    <property type="project" value="InterPro"/>
</dbReference>
<keyword evidence="2" id="KW-1185">Reference proteome</keyword>
<dbReference type="GO" id="GO:0032259">
    <property type="term" value="P:methylation"/>
    <property type="evidence" value="ECO:0007669"/>
    <property type="project" value="UniProtKB-KW"/>
</dbReference>
<reference evidence="1 2" key="1">
    <citation type="submission" date="2019-07" db="EMBL/GenBank/DDBJ databases">
        <title>Whole genome shotgun sequence of Alkalibacterium kapii NBRC 103247.</title>
        <authorList>
            <person name="Hosoyama A."/>
            <person name="Uohara A."/>
            <person name="Ohji S."/>
            <person name="Ichikawa N."/>
        </authorList>
    </citation>
    <scope>NUCLEOTIDE SEQUENCE [LARGE SCALE GENOMIC DNA]</scope>
    <source>
        <strain evidence="1 2">NBRC 103247</strain>
    </source>
</reference>
<dbReference type="PANTHER" id="PTHR38451">
    <property type="entry name" value="TRNA (ADENINE(22)-N(1))-METHYLTRANSFERASE"/>
    <property type="match status" value="1"/>
</dbReference>
<dbReference type="Gene3D" id="3.40.50.150">
    <property type="entry name" value="Vaccinia Virus protein VP39"/>
    <property type="match status" value="1"/>
</dbReference>
<dbReference type="RefSeq" id="WP_146923068.1">
    <property type="nucleotide sequence ID" value="NZ_BJUY01000002.1"/>
</dbReference>
<dbReference type="InterPro" id="IPR006901">
    <property type="entry name" value="TrmK"/>
</dbReference>
<keyword evidence="1" id="KW-0489">Methyltransferase</keyword>
<comment type="caution">
    <text evidence="1">The sequence shown here is derived from an EMBL/GenBank/DDBJ whole genome shotgun (WGS) entry which is preliminary data.</text>
</comment>
<dbReference type="SUPFAM" id="SSF53335">
    <property type="entry name" value="S-adenosyl-L-methionine-dependent methyltransferases"/>
    <property type="match status" value="1"/>
</dbReference>
<gene>
    <name evidence="1" type="primary">trmK</name>
    <name evidence="1" type="ORF">AKA01nite_02880</name>
</gene>
<organism evidence="1 2">
    <name type="scientific">Alkalibacterium kapii</name>
    <dbReference type="NCBI Taxonomy" id="426704"/>
    <lineage>
        <taxon>Bacteria</taxon>
        <taxon>Bacillati</taxon>
        <taxon>Bacillota</taxon>
        <taxon>Bacilli</taxon>
        <taxon>Lactobacillales</taxon>
        <taxon>Carnobacteriaceae</taxon>
        <taxon>Alkalibacterium</taxon>
    </lineage>
</organism>
<accession>A0A511ARF4</accession>
<dbReference type="Pfam" id="PF04816">
    <property type="entry name" value="TrmK"/>
    <property type="match status" value="1"/>
</dbReference>
<proteinExistence type="predicted"/>
<dbReference type="PIRSF" id="PIRSF018637">
    <property type="entry name" value="TrmK"/>
    <property type="match status" value="1"/>
</dbReference>
<name>A0A511ARF4_9LACT</name>
<dbReference type="Proteomes" id="UP000321662">
    <property type="component" value="Unassembled WGS sequence"/>
</dbReference>
<evidence type="ECO:0000313" key="2">
    <source>
        <dbReference type="Proteomes" id="UP000321662"/>
    </source>
</evidence>
<evidence type="ECO:0000313" key="1">
    <source>
        <dbReference type="EMBL" id="GEK90666.1"/>
    </source>
</evidence>
<keyword evidence="1" id="KW-0808">Transferase</keyword>
<sequence>MNSVNLSARLQVVADYVEHGARLADIGSDHAYLPCYLAQNNRIDYAVAGEIVKGPYLNAVSEVSKLGLKETIDVRLGDGLEVLTAKDNIDTITIAGVGGPLIVHILEEGKQKEKRSGKETLILQPNINERIVREYLMNESYVIDAETIVEENAKRYEIIKATAVNDKVNYDEKDLLFGPFLKKKKSQVFLDKWKSEAKKYEYIIRQMEKADERNDEKINESTERLNLIKEMIK</sequence>